<evidence type="ECO:0000256" key="1">
    <source>
        <dbReference type="SAM" id="MobiDB-lite"/>
    </source>
</evidence>
<dbReference type="AlphaFoldDB" id="A4S3T0"/>
<keyword evidence="3" id="KW-1185">Reference proteome</keyword>
<evidence type="ECO:0008006" key="4">
    <source>
        <dbReference type="Google" id="ProtNLM"/>
    </source>
</evidence>
<dbReference type="Pfam" id="PF06325">
    <property type="entry name" value="PrmA"/>
    <property type="match status" value="1"/>
</dbReference>
<evidence type="ECO:0000313" key="3">
    <source>
        <dbReference type="Proteomes" id="UP000001568"/>
    </source>
</evidence>
<dbReference type="KEGG" id="olu:OSTLU_25153"/>
<reference evidence="2 3" key="1">
    <citation type="journal article" date="2007" name="Proc. Natl. Acad. Sci. U.S.A.">
        <title>The tiny eukaryote Ostreococcus provides genomic insights into the paradox of plankton speciation.</title>
        <authorList>
            <person name="Palenik B."/>
            <person name="Grimwood J."/>
            <person name="Aerts A."/>
            <person name="Rouze P."/>
            <person name="Salamov A."/>
            <person name="Putnam N."/>
            <person name="Dupont C."/>
            <person name="Jorgensen R."/>
            <person name="Derelle E."/>
            <person name="Rombauts S."/>
            <person name="Zhou K."/>
            <person name="Otillar R."/>
            <person name="Merchant S.S."/>
            <person name="Podell S."/>
            <person name="Gaasterland T."/>
            <person name="Napoli C."/>
            <person name="Gendler K."/>
            <person name="Manuell A."/>
            <person name="Tai V."/>
            <person name="Vallon O."/>
            <person name="Piganeau G."/>
            <person name="Jancek S."/>
            <person name="Heijde M."/>
            <person name="Jabbari K."/>
            <person name="Bowler C."/>
            <person name="Lohr M."/>
            <person name="Robbens S."/>
            <person name="Werner G."/>
            <person name="Dubchak I."/>
            <person name="Pazour G.J."/>
            <person name="Ren Q."/>
            <person name="Paulsen I."/>
            <person name="Delwiche C."/>
            <person name="Schmutz J."/>
            <person name="Rokhsar D."/>
            <person name="Van de Peer Y."/>
            <person name="Moreau H."/>
            <person name="Grigoriev I.V."/>
        </authorList>
    </citation>
    <scope>NUCLEOTIDE SEQUENCE [LARGE SCALE GENOMIC DNA]</scope>
    <source>
        <strain evidence="2 3">CCE9901</strain>
    </source>
</reference>
<dbReference type="PANTHER" id="PTHR14614">
    <property type="entry name" value="HEPATOCELLULAR CARCINOMA-ASSOCIATED ANTIGEN"/>
    <property type="match status" value="1"/>
</dbReference>
<evidence type="ECO:0000313" key="2">
    <source>
        <dbReference type="EMBL" id="ABO98267.1"/>
    </source>
</evidence>
<dbReference type="InterPro" id="IPR019410">
    <property type="entry name" value="Methyltransf_16"/>
</dbReference>
<protein>
    <recommendedName>
        <fullName evidence="4">Methyltransferase small domain-containing protein</fullName>
    </recommendedName>
</protein>
<dbReference type="GeneID" id="5004156"/>
<gene>
    <name evidence="2" type="ORF">OSTLU_25153</name>
</gene>
<dbReference type="PANTHER" id="PTHR14614:SF132">
    <property type="entry name" value="PROTEIN-LYSINE METHYLTRANSFERASE C42C1.13"/>
    <property type="match status" value="1"/>
</dbReference>
<proteinExistence type="predicted"/>
<sequence length="338" mass="36363">MPRPSRVARASSRVVARAPTSSARRVERRGAARDATLTRLGDATLPHPHDDHVRLDVYVGACRCGRASDARDVRLVLPESEEAVVDVYAALGRPNDDPHWADLWHGGVALATKIFETPELVRGKRVIDLGCGLGIAGIAAAMVGAREVVMTDREERALWCALAGCKANGVRDVREMPAVWNAPDDCALPTLPVFDDVRDCGSDCVVRAAKVDWFEPELAPGGFDVALACDVLYTPDAVDAIATLVLRLFEDDGGDGGKAIGASSSEGEGTFMLADPPGRFPKNHERFMSLMENPSRIPGFDGGGRRSIVRVTSSIEECLNLELETMAVKLSTYDIASR</sequence>
<accession>A4S3T0</accession>
<dbReference type="Gramene" id="ABO98267">
    <property type="protein sequence ID" value="ABO98267"/>
    <property type="gene ID" value="OSTLU_25153"/>
</dbReference>
<name>A4S3T0_OSTLU</name>
<dbReference type="OMA" id="HWADLWH"/>
<dbReference type="SUPFAM" id="SSF53335">
    <property type="entry name" value="S-adenosyl-L-methionine-dependent methyltransferases"/>
    <property type="match status" value="1"/>
</dbReference>
<dbReference type="HOGENOM" id="CLU_822297_0_0_1"/>
<feature type="region of interest" description="Disordered" evidence="1">
    <location>
        <begin position="1"/>
        <end position="30"/>
    </location>
</feature>
<dbReference type="OrthoDB" id="413520at2759"/>
<organism evidence="2 3">
    <name type="scientific">Ostreococcus lucimarinus (strain CCE9901)</name>
    <dbReference type="NCBI Taxonomy" id="436017"/>
    <lineage>
        <taxon>Eukaryota</taxon>
        <taxon>Viridiplantae</taxon>
        <taxon>Chlorophyta</taxon>
        <taxon>Mamiellophyceae</taxon>
        <taxon>Mamiellales</taxon>
        <taxon>Bathycoccaceae</taxon>
        <taxon>Ostreococcus</taxon>
    </lineage>
</organism>
<dbReference type="InterPro" id="IPR029063">
    <property type="entry name" value="SAM-dependent_MTases_sf"/>
</dbReference>
<dbReference type="EMBL" id="CP000590">
    <property type="protein sequence ID" value="ABO98267.1"/>
    <property type="molecule type" value="Genomic_DNA"/>
</dbReference>
<dbReference type="Gene3D" id="3.40.50.150">
    <property type="entry name" value="Vaccinia Virus protein VP39"/>
    <property type="match status" value="1"/>
</dbReference>
<dbReference type="RefSeq" id="XP_001419974.1">
    <property type="nucleotide sequence ID" value="XM_001419937.1"/>
</dbReference>
<dbReference type="CDD" id="cd02440">
    <property type="entry name" value="AdoMet_MTases"/>
    <property type="match status" value="1"/>
</dbReference>
<dbReference type="Proteomes" id="UP000001568">
    <property type="component" value="Chromosome 10"/>
</dbReference>
<feature type="compositionally biased region" description="Low complexity" evidence="1">
    <location>
        <begin position="1"/>
        <end position="23"/>
    </location>
</feature>